<protein>
    <submittedName>
        <fullName evidence="2">Uncharacterized protein</fullName>
    </submittedName>
</protein>
<gene>
    <name evidence="2" type="ORF">BOX15_Mlig023451g5</name>
</gene>
<evidence type="ECO:0000313" key="2">
    <source>
        <dbReference type="EMBL" id="PAA80273.1"/>
    </source>
</evidence>
<dbReference type="OrthoDB" id="6227174at2759"/>
<evidence type="ECO:0000313" key="3">
    <source>
        <dbReference type="Proteomes" id="UP000215902"/>
    </source>
</evidence>
<organism evidence="2 3">
    <name type="scientific">Macrostomum lignano</name>
    <dbReference type="NCBI Taxonomy" id="282301"/>
    <lineage>
        <taxon>Eukaryota</taxon>
        <taxon>Metazoa</taxon>
        <taxon>Spiralia</taxon>
        <taxon>Lophotrochozoa</taxon>
        <taxon>Platyhelminthes</taxon>
        <taxon>Rhabditophora</taxon>
        <taxon>Macrostomorpha</taxon>
        <taxon>Macrostomida</taxon>
        <taxon>Macrostomidae</taxon>
        <taxon>Macrostomum</taxon>
    </lineage>
</organism>
<name>A0A267G2S2_9PLAT</name>
<proteinExistence type="predicted"/>
<evidence type="ECO:0000256" key="1">
    <source>
        <dbReference type="SAM" id="MobiDB-lite"/>
    </source>
</evidence>
<dbReference type="STRING" id="282301.A0A267G2S2"/>
<accession>A0A267G2S2</accession>
<feature type="region of interest" description="Disordered" evidence="1">
    <location>
        <begin position="1"/>
        <end position="44"/>
    </location>
</feature>
<dbReference type="Gene3D" id="1.10.287.2900">
    <property type="match status" value="1"/>
</dbReference>
<reference evidence="2 3" key="1">
    <citation type="submission" date="2017-06" db="EMBL/GenBank/DDBJ databases">
        <title>A platform for efficient transgenesis in Macrostomum lignano, a flatworm model organism for stem cell research.</title>
        <authorList>
            <person name="Berezikov E."/>
        </authorList>
    </citation>
    <scope>NUCLEOTIDE SEQUENCE [LARGE SCALE GENOMIC DNA]</scope>
    <source>
        <strain evidence="2">DV1</strain>
        <tissue evidence="2">Whole organism</tissue>
    </source>
</reference>
<dbReference type="Proteomes" id="UP000215902">
    <property type="component" value="Unassembled WGS sequence"/>
</dbReference>
<dbReference type="EMBL" id="NIVC01000591">
    <property type="protein sequence ID" value="PAA80273.1"/>
    <property type="molecule type" value="Genomic_DNA"/>
</dbReference>
<sequence>MSSSPATATKAEPVAEQQPPVLPSEDQRPSWSKQIPGGPNRPAHAATFLSRRDAYPTMSMTNYFDIDTKYSLPGFKRPDGSYNWHCGCVAKYVTGPCGLYFRKFMAQIDGLLKDDSAFDDPNARRAFEDTHNDVMRCAKRYEAYYKSFIQDIESGSAPSFDDVK</sequence>
<keyword evidence="3" id="KW-1185">Reference proteome</keyword>
<comment type="caution">
    <text evidence="2">The sequence shown here is derived from an EMBL/GenBank/DDBJ whole genome shotgun (WGS) entry which is preliminary data.</text>
</comment>
<dbReference type="AlphaFoldDB" id="A0A267G2S2"/>